<evidence type="ECO:0000313" key="1">
    <source>
        <dbReference type="EMBL" id="KAK9704132.1"/>
    </source>
</evidence>
<dbReference type="Proteomes" id="UP001479436">
    <property type="component" value="Unassembled WGS sequence"/>
</dbReference>
<evidence type="ECO:0000313" key="2">
    <source>
        <dbReference type="Proteomes" id="UP001479436"/>
    </source>
</evidence>
<organism evidence="1 2">
    <name type="scientific">Basidiobolus ranarum</name>
    <dbReference type="NCBI Taxonomy" id="34480"/>
    <lineage>
        <taxon>Eukaryota</taxon>
        <taxon>Fungi</taxon>
        <taxon>Fungi incertae sedis</taxon>
        <taxon>Zoopagomycota</taxon>
        <taxon>Entomophthoromycotina</taxon>
        <taxon>Basidiobolomycetes</taxon>
        <taxon>Basidiobolales</taxon>
        <taxon>Basidiobolaceae</taxon>
        <taxon>Basidiobolus</taxon>
    </lineage>
</organism>
<evidence type="ECO:0008006" key="3">
    <source>
        <dbReference type="Google" id="ProtNLM"/>
    </source>
</evidence>
<reference evidence="1 2" key="1">
    <citation type="submission" date="2023-04" db="EMBL/GenBank/DDBJ databases">
        <title>Genome of Basidiobolus ranarum AG-B5.</title>
        <authorList>
            <person name="Stajich J.E."/>
            <person name="Carter-House D."/>
            <person name="Gryganskyi A."/>
        </authorList>
    </citation>
    <scope>NUCLEOTIDE SEQUENCE [LARGE SCALE GENOMIC DNA]</scope>
    <source>
        <strain evidence="1 2">AG-B5</strain>
    </source>
</reference>
<proteinExistence type="predicted"/>
<protein>
    <recommendedName>
        <fullName evidence="3">Ankyrin repeat-containing protein</fullName>
    </recommendedName>
</protein>
<dbReference type="SUPFAM" id="SSF48403">
    <property type="entry name" value="Ankyrin repeat"/>
    <property type="match status" value="1"/>
</dbReference>
<dbReference type="EMBL" id="JASJQH010007584">
    <property type="protein sequence ID" value="KAK9704132.1"/>
    <property type="molecule type" value="Genomic_DNA"/>
</dbReference>
<sequence length="572" mass="66472">MKRLPMLQIQDFSETLVASLPFEVQELLFFHVGDIFLYFDVIQCPNGRLRALVAYNDGPGFILEKAIKRHHESLLQWLLQEYNFPKDYLLASAANYGDVKTLQYITSLMGEDYKKYDIPAKLFCIAEGKMSQLEYLYQRNPTFKSMCEYVSWYIVIGMYNSQEICSWYVKNKPTTYEISEVDLIRGYLQNNDTTGASEQIDSSDLSSLMKALSAIRSGNEATFRWLIATYPDEDVLVFVADACARIGYPDTLEILFNEPYNVHVEYGFFEAIANLAVAQVLHKYAYKRNSISRLLYKGVLRKGKPRFKYYCTPNNYSMLLKKFTQSYESSERRTFSHFLARPSEDVLMFLMDLADVTSNVEELNTYVKYAIEHGHLGVLQKLRPHMREEDVSTLARQIEARLVNVYSSSSPAMVEYLLEWGMTQKQDVDLLIPKFELKFIQKLVERGLATDCHHNLFEWNSQTQDTLQKLMLRSIGGGFMPNHFENTATFLEMARSSYVGFYEQNSFDNIEICNSQVTFSTDHLMRYRTYRVTSLSKQTCTLDKIVRMIKQNLTAVHIHLLLHELNNRVKCK</sequence>
<name>A0ABR2VVL4_9FUNG</name>
<keyword evidence="2" id="KW-1185">Reference proteome</keyword>
<comment type="caution">
    <text evidence="1">The sequence shown here is derived from an EMBL/GenBank/DDBJ whole genome shotgun (WGS) entry which is preliminary data.</text>
</comment>
<dbReference type="InterPro" id="IPR036770">
    <property type="entry name" value="Ankyrin_rpt-contain_sf"/>
</dbReference>
<gene>
    <name evidence="1" type="ORF">K7432_010359</name>
</gene>
<accession>A0ABR2VVL4</accession>